<feature type="transmembrane region" description="Helical" evidence="6">
    <location>
        <begin position="181"/>
        <end position="201"/>
    </location>
</feature>
<keyword evidence="8" id="KW-1185">Reference proteome</keyword>
<evidence type="ECO:0000313" key="7">
    <source>
        <dbReference type="EnsemblPlants" id="AET5Gv20903700.3"/>
    </source>
</evidence>
<dbReference type="InterPro" id="IPR000109">
    <property type="entry name" value="POT_fam"/>
</dbReference>
<feature type="transmembrane region" description="Helical" evidence="6">
    <location>
        <begin position="213"/>
        <end position="238"/>
    </location>
</feature>
<protein>
    <recommendedName>
        <fullName evidence="9">Peptide transporter PTR5</fullName>
    </recommendedName>
</protein>
<evidence type="ECO:0000256" key="4">
    <source>
        <dbReference type="ARBA" id="ARBA00022989"/>
    </source>
</evidence>
<feature type="transmembrane region" description="Helical" evidence="6">
    <location>
        <begin position="258"/>
        <end position="279"/>
    </location>
</feature>
<comment type="similarity">
    <text evidence="2">Belongs to the major facilitator superfamily. Proton-dependent oligopeptide transporter (POT/PTR) (TC 2.A.17) family.</text>
</comment>
<evidence type="ECO:0000256" key="6">
    <source>
        <dbReference type="SAM" id="Phobius"/>
    </source>
</evidence>
<feature type="transmembrane region" description="Helical" evidence="6">
    <location>
        <begin position="390"/>
        <end position="408"/>
    </location>
</feature>
<dbReference type="Proteomes" id="UP000015105">
    <property type="component" value="Chromosome 5D"/>
</dbReference>
<evidence type="ECO:0000256" key="5">
    <source>
        <dbReference type="ARBA" id="ARBA00023136"/>
    </source>
</evidence>
<dbReference type="GO" id="GO:0016020">
    <property type="term" value="C:membrane"/>
    <property type="evidence" value="ECO:0007669"/>
    <property type="project" value="UniProtKB-SubCell"/>
</dbReference>
<dbReference type="GO" id="GO:0022857">
    <property type="term" value="F:transmembrane transporter activity"/>
    <property type="evidence" value="ECO:0007669"/>
    <property type="project" value="InterPro"/>
</dbReference>
<feature type="transmembrane region" description="Helical" evidence="6">
    <location>
        <begin position="37"/>
        <end position="59"/>
    </location>
</feature>
<reference evidence="7" key="4">
    <citation type="submission" date="2019-03" db="UniProtKB">
        <authorList>
            <consortium name="EnsemblPlants"/>
        </authorList>
    </citation>
    <scope>IDENTIFICATION</scope>
</reference>
<dbReference type="PANTHER" id="PTHR11654">
    <property type="entry name" value="OLIGOPEPTIDE TRANSPORTER-RELATED"/>
    <property type="match status" value="1"/>
</dbReference>
<dbReference type="Gramene" id="AET5Gv20903700.3">
    <property type="protein sequence ID" value="AET5Gv20903700.3"/>
    <property type="gene ID" value="AET5Gv20903700"/>
</dbReference>
<reference evidence="8" key="2">
    <citation type="journal article" date="2017" name="Nat. Plants">
        <title>The Aegilops tauschii genome reveals multiple impacts of transposons.</title>
        <authorList>
            <person name="Zhao G."/>
            <person name="Zou C."/>
            <person name="Li K."/>
            <person name="Wang K."/>
            <person name="Li T."/>
            <person name="Gao L."/>
            <person name="Zhang X."/>
            <person name="Wang H."/>
            <person name="Yang Z."/>
            <person name="Liu X."/>
            <person name="Jiang W."/>
            <person name="Mao L."/>
            <person name="Kong X."/>
            <person name="Jiao Y."/>
            <person name="Jia J."/>
        </authorList>
    </citation>
    <scope>NUCLEOTIDE SEQUENCE [LARGE SCALE GENOMIC DNA]</scope>
    <source>
        <strain evidence="8">cv. AL8/78</strain>
    </source>
</reference>
<sequence>MYMICIGEGAIRACLPALGGDQFDNADAVERRLESSFFNWSTFFVSMGTFFGLIFVVWLENNKGWGVGFGVCAAIVLLGLLIWAAGFPFYRNQVPTGSPITRIMQVIIVACKKRNLKLPGSPEDLNQMSDDNAKGLEVLHRTEGLQFLDKAAIKIENGARGPPWSLYNVTQVEETKIMCRMIPIFVTSALGYMPVSIILNLTVQRGNTMDTRLGAIVVSPATLFVIPTVFQLVILVVYDRLLVPLLRRATGYVGGVTHLQRIGVGFVAAVLASAVAALVETRRKGVARRSSFVDSPAGGEPMSVFWLTPQFFLLRVVDVTSFVGLLEFFYSEAFAGMKSIGSSVFYCMLGLAAWFSTLLIQLVNRAMRRGGGAAGWLDGANLNRSRLDSFYWLVCVPELVSFMVYLFWARRYVYRNDQRVAAEDDKKTIPSAAYVDGI</sequence>
<reference evidence="7" key="5">
    <citation type="journal article" date="2021" name="G3 (Bethesda)">
        <title>Aegilops tauschii genome assembly Aet v5.0 features greater sequence contiguity and improved annotation.</title>
        <authorList>
            <person name="Wang L."/>
            <person name="Zhu T."/>
            <person name="Rodriguez J.C."/>
            <person name="Deal K.R."/>
            <person name="Dubcovsky J."/>
            <person name="McGuire P.E."/>
            <person name="Lux T."/>
            <person name="Spannagl M."/>
            <person name="Mayer K.F.X."/>
            <person name="Baldrich P."/>
            <person name="Meyers B.C."/>
            <person name="Huo N."/>
            <person name="Gu Y.Q."/>
            <person name="Zhou H."/>
            <person name="Devos K.M."/>
            <person name="Bennetzen J.L."/>
            <person name="Unver T."/>
            <person name="Budak H."/>
            <person name="Gulick P.J."/>
            <person name="Galiba G."/>
            <person name="Kalapos B."/>
            <person name="Nelson D.R."/>
            <person name="Li P."/>
            <person name="You F.M."/>
            <person name="Luo M.C."/>
            <person name="Dvorak J."/>
        </authorList>
    </citation>
    <scope>NUCLEOTIDE SEQUENCE [LARGE SCALE GENOMIC DNA]</scope>
    <source>
        <strain evidence="7">cv. AL8/78</strain>
    </source>
</reference>
<evidence type="ECO:0000313" key="8">
    <source>
        <dbReference type="Proteomes" id="UP000015105"/>
    </source>
</evidence>
<dbReference type="SUPFAM" id="SSF103473">
    <property type="entry name" value="MFS general substrate transporter"/>
    <property type="match status" value="1"/>
</dbReference>
<comment type="subcellular location">
    <subcellularLocation>
        <location evidence="1">Membrane</location>
        <topology evidence="1">Multi-pass membrane protein</topology>
    </subcellularLocation>
</comment>
<dbReference type="EnsemblPlants" id="AET5Gv20903700.3">
    <property type="protein sequence ID" value="AET5Gv20903700.3"/>
    <property type="gene ID" value="AET5Gv20903700"/>
</dbReference>
<evidence type="ECO:0008006" key="9">
    <source>
        <dbReference type="Google" id="ProtNLM"/>
    </source>
</evidence>
<keyword evidence="3 6" id="KW-0812">Transmembrane</keyword>
<dbReference type="InterPro" id="IPR036259">
    <property type="entry name" value="MFS_trans_sf"/>
</dbReference>
<keyword evidence="4 6" id="KW-1133">Transmembrane helix</keyword>
<reference evidence="8" key="1">
    <citation type="journal article" date="2014" name="Science">
        <title>Ancient hybridizations among the ancestral genomes of bread wheat.</title>
        <authorList>
            <consortium name="International Wheat Genome Sequencing Consortium,"/>
            <person name="Marcussen T."/>
            <person name="Sandve S.R."/>
            <person name="Heier L."/>
            <person name="Spannagl M."/>
            <person name="Pfeifer M."/>
            <person name="Jakobsen K.S."/>
            <person name="Wulff B.B."/>
            <person name="Steuernagel B."/>
            <person name="Mayer K.F."/>
            <person name="Olsen O.A."/>
        </authorList>
    </citation>
    <scope>NUCLEOTIDE SEQUENCE [LARGE SCALE GENOMIC DNA]</scope>
    <source>
        <strain evidence="8">cv. AL8/78</strain>
    </source>
</reference>
<evidence type="ECO:0000256" key="2">
    <source>
        <dbReference type="ARBA" id="ARBA00005982"/>
    </source>
</evidence>
<proteinExistence type="inferred from homology"/>
<name>A0A453LTJ6_AEGTS</name>
<accession>A0A453LTJ6</accession>
<feature type="transmembrane region" description="Helical" evidence="6">
    <location>
        <begin position="343"/>
        <end position="363"/>
    </location>
</feature>
<organism evidence="7 8">
    <name type="scientific">Aegilops tauschii subsp. strangulata</name>
    <name type="common">Goatgrass</name>
    <dbReference type="NCBI Taxonomy" id="200361"/>
    <lineage>
        <taxon>Eukaryota</taxon>
        <taxon>Viridiplantae</taxon>
        <taxon>Streptophyta</taxon>
        <taxon>Embryophyta</taxon>
        <taxon>Tracheophyta</taxon>
        <taxon>Spermatophyta</taxon>
        <taxon>Magnoliopsida</taxon>
        <taxon>Liliopsida</taxon>
        <taxon>Poales</taxon>
        <taxon>Poaceae</taxon>
        <taxon>BOP clade</taxon>
        <taxon>Pooideae</taxon>
        <taxon>Triticodae</taxon>
        <taxon>Triticeae</taxon>
        <taxon>Triticinae</taxon>
        <taxon>Aegilops</taxon>
    </lineage>
</organism>
<feature type="transmembrane region" description="Helical" evidence="6">
    <location>
        <begin position="66"/>
        <end position="90"/>
    </location>
</feature>
<reference evidence="7" key="3">
    <citation type="journal article" date="2017" name="Nature">
        <title>Genome sequence of the progenitor of the wheat D genome Aegilops tauschii.</title>
        <authorList>
            <person name="Luo M.C."/>
            <person name="Gu Y.Q."/>
            <person name="Puiu D."/>
            <person name="Wang H."/>
            <person name="Twardziok S.O."/>
            <person name="Deal K.R."/>
            <person name="Huo N."/>
            <person name="Zhu T."/>
            <person name="Wang L."/>
            <person name="Wang Y."/>
            <person name="McGuire P.E."/>
            <person name="Liu S."/>
            <person name="Long H."/>
            <person name="Ramasamy R.K."/>
            <person name="Rodriguez J.C."/>
            <person name="Van S.L."/>
            <person name="Yuan L."/>
            <person name="Wang Z."/>
            <person name="Xia Z."/>
            <person name="Xiao L."/>
            <person name="Anderson O.D."/>
            <person name="Ouyang S."/>
            <person name="Liang Y."/>
            <person name="Zimin A.V."/>
            <person name="Pertea G."/>
            <person name="Qi P."/>
            <person name="Bennetzen J.L."/>
            <person name="Dai X."/>
            <person name="Dawson M.W."/>
            <person name="Muller H.G."/>
            <person name="Kugler K."/>
            <person name="Rivarola-Duarte L."/>
            <person name="Spannagl M."/>
            <person name="Mayer K.F.X."/>
            <person name="Lu F.H."/>
            <person name="Bevan M.W."/>
            <person name="Leroy P."/>
            <person name="Li P."/>
            <person name="You F.M."/>
            <person name="Sun Q."/>
            <person name="Liu Z."/>
            <person name="Lyons E."/>
            <person name="Wicker T."/>
            <person name="Salzberg S.L."/>
            <person name="Devos K.M."/>
            <person name="Dvorak J."/>
        </authorList>
    </citation>
    <scope>NUCLEOTIDE SEQUENCE [LARGE SCALE GENOMIC DNA]</scope>
    <source>
        <strain evidence="7">cv. AL8/78</strain>
    </source>
</reference>
<dbReference type="Gene3D" id="1.20.1250.20">
    <property type="entry name" value="MFS general substrate transporter like domains"/>
    <property type="match status" value="1"/>
</dbReference>
<keyword evidence="5 6" id="KW-0472">Membrane</keyword>
<evidence type="ECO:0000256" key="1">
    <source>
        <dbReference type="ARBA" id="ARBA00004141"/>
    </source>
</evidence>
<evidence type="ECO:0000256" key="3">
    <source>
        <dbReference type="ARBA" id="ARBA00022692"/>
    </source>
</evidence>
<dbReference type="AlphaFoldDB" id="A0A453LTJ6"/>
<dbReference type="Pfam" id="PF00854">
    <property type="entry name" value="PTR2"/>
    <property type="match status" value="1"/>
</dbReference>